<sequence length="288" mass="31286">MKLAALSVALAAASSLVAPAAAAPASLHTKAALDIDYQCAFRITYKLLDYVNSWDANGGKAYCGYNDNSGYLVGIGRFTTRWSSALAVVDNYIATPHYKGEFKDLYGALKEASLEQTASVDKLAGFCDAWGKAAANGNHFYFSQIAVIRSMYEAPTKPYWKKYRIRLPLTRAAIISTAMANGLGETGKTVGAVIARTNAKFSGNVSGTSGNSVRVGEFMVDEIAWLSKFLDSTDELAGYAHKEANNVFRSLIRGEFYTLSSEVSFTDYKDRCVVLTCRKLSDRVNNSS</sequence>
<proteinExistence type="predicted"/>
<evidence type="ECO:0000313" key="1">
    <source>
        <dbReference type="EMBL" id="KAJ2772333.1"/>
    </source>
</evidence>
<gene>
    <name evidence="1" type="ORF">IWQ57_001809</name>
</gene>
<reference evidence="1" key="1">
    <citation type="submission" date="2022-07" db="EMBL/GenBank/DDBJ databases">
        <title>Phylogenomic reconstructions and comparative analyses of Kickxellomycotina fungi.</title>
        <authorList>
            <person name="Reynolds N.K."/>
            <person name="Stajich J.E."/>
            <person name="Barry K."/>
            <person name="Grigoriev I.V."/>
            <person name="Crous P."/>
            <person name="Smith M.E."/>
        </authorList>
    </citation>
    <scope>NUCLEOTIDE SEQUENCE</scope>
    <source>
        <strain evidence="1">CBS 109366</strain>
    </source>
</reference>
<name>A0ACC1K376_9FUNG</name>
<keyword evidence="2" id="KW-1185">Reference proteome</keyword>
<protein>
    <submittedName>
        <fullName evidence="1">Uncharacterized protein</fullName>
    </submittedName>
</protein>
<organism evidence="1 2">
    <name type="scientific">Coemansia nantahalensis</name>
    <dbReference type="NCBI Taxonomy" id="2789366"/>
    <lineage>
        <taxon>Eukaryota</taxon>
        <taxon>Fungi</taxon>
        <taxon>Fungi incertae sedis</taxon>
        <taxon>Zoopagomycota</taxon>
        <taxon>Kickxellomycotina</taxon>
        <taxon>Kickxellomycetes</taxon>
        <taxon>Kickxellales</taxon>
        <taxon>Kickxellaceae</taxon>
        <taxon>Coemansia</taxon>
    </lineage>
</organism>
<dbReference type="EMBL" id="JANBUJ010000389">
    <property type="protein sequence ID" value="KAJ2772333.1"/>
    <property type="molecule type" value="Genomic_DNA"/>
</dbReference>
<evidence type="ECO:0000313" key="2">
    <source>
        <dbReference type="Proteomes" id="UP001140234"/>
    </source>
</evidence>
<accession>A0ACC1K376</accession>
<dbReference type="Proteomes" id="UP001140234">
    <property type="component" value="Unassembled WGS sequence"/>
</dbReference>
<comment type="caution">
    <text evidence="1">The sequence shown here is derived from an EMBL/GenBank/DDBJ whole genome shotgun (WGS) entry which is preliminary data.</text>
</comment>